<keyword evidence="8" id="KW-0539">Nucleus</keyword>
<organism evidence="13 14">
    <name type="scientific">Kazachstania africana (strain ATCC 22294 / BCRC 22015 / CBS 2517 / CECT 1963 / NBRC 1671 / NRRL Y-8276)</name>
    <name type="common">Yeast</name>
    <name type="synonym">Kluyveromyces africanus</name>
    <dbReference type="NCBI Taxonomy" id="1071382"/>
    <lineage>
        <taxon>Eukaryota</taxon>
        <taxon>Fungi</taxon>
        <taxon>Dikarya</taxon>
        <taxon>Ascomycota</taxon>
        <taxon>Saccharomycotina</taxon>
        <taxon>Saccharomycetes</taxon>
        <taxon>Saccharomycetales</taxon>
        <taxon>Saccharomycetaceae</taxon>
        <taxon>Kazachstania</taxon>
    </lineage>
</organism>
<evidence type="ECO:0000313" key="14">
    <source>
        <dbReference type="Proteomes" id="UP000005220"/>
    </source>
</evidence>
<evidence type="ECO:0000313" key="13">
    <source>
        <dbReference type="EMBL" id="CCF60019.1"/>
    </source>
</evidence>
<dbReference type="GO" id="GO:0000974">
    <property type="term" value="C:Prp19 complex"/>
    <property type="evidence" value="ECO:0007669"/>
    <property type="project" value="EnsemblFungi"/>
</dbReference>
<evidence type="ECO:0000256" key="6">
    <source>
        <dbReference type="ARBA" id="ARBA00022884"/>
    </source>
</evidence>
<dbReference type="CDD" id="cd01717">
    <property type="entry name" value="Sm_B"/>
    <property type="match status" value="1"/>
</dbReference>
<dbReference type="GO" id="GO:0005686">
    <property type="term" value="C:U2 snRNP"/>
    <property type="evidence" value="ECO:0007669"/>
    <property type="project" value="TreeGrafter"/>
</dbReference>
<dbReference type="PANTHER" id="PTHR10701:SF0">
    <property type="entry name" value="SMALL NUCLEAR RIBONUCLEOPROTEIN-ASSOCIATED PROTEIN B"/>
    <property type="match status" value="1"/>
</dbReference>
<dbReference type="GeneID" id="13883655"/>
<feature type="compositionally biased region" description="Polar residues" evidence="11">
    <location>
        <begin position="134"/>
        <end position="157"/>
    </location>
</feature>
<dbReference type="PROSITE" id="PS52002">
    <property type="entry name" value="SM"/>
    <property type="match status" value="1"/>
</dbReference>
<dbReference type="KEGG" id="kaf:KAFR_0I02400"/>
<dbReference type="GO" id="GO:0036261">
    <property type="term" value="P:7-methylguanosine cap hypermethylation"/>
    <property type="evidence" value="ECO:0007669"/>
    <property type="project" value="EnsemblFungi"/>
</dbReference>
<dbReference type="InterPro" id="IPR001163">
    <property type="entry name" value="Sm_dom_euk/arc"/>
</dbReference>
<dbReference type="AlphaFoldDB" id="H2B069"/>
<evidence type="ECO:0000256" key="7">
    <source>
        <dbReference type="ARBA" id="ARBA00023187"/>
    </source>
</evidence>
<accession>H2B069</accession>
<dbReference type="InterPro" id="IPR050914">
    <property type="entry name" value="snRNP_SmB/NAA38-like"/>
</dbReference>
<dbReference type="InParanoid" id="H2B069"/>
<gene>
    <name evidence="13" type="primary">KAFR0I02400</name>
    <name evidence="13" type="ORF">KAFR_0I02400</name>
</gene>
<evidence type="ECO:0000256" key="8">
    <source>
        <dbReference type="ARBA" id="ARBA00023242"/>
    </source>
</evidence>
<dbReference type="RefSeq" id="XP_003959154.1">
    <property type="nucleotide sequence ID" value="XM_003959105.1"/>
</dbReference>
<proteinExistence type="inferred from homology"/>
<feature type="domain" description="Sm" evidence="12">
    <location>
        <begin position="8"/>
        <end position="101"/>
    </location>
</feature>
<dbReference type="Pfam" id="PF01423">
    <property type="entry name" value="LSM"/>
    <property type="match status" value="1"/>
</dbReference>
<dbReference type="PANTHER" id="PTHR10701">
    <property type="entry name" value="SMALL NUCLEAR RIBONUCLEOPROTEIN-ASSOCIATED PROTEIN B AND N"/>
    <property type="match status" value="1"/>
</dbReference>
<dbReference type="FunFam" id="2.30.30.100:FF:000079">
    <property type="entry name" value="Sm B"/>
    <property type="match status" value="1"/>
</dbReference>
<dbReference type="STRING" id="1071382.H2B069"/>
<comment type="subcellular location">
    <subcellularLocation>
        <location evidence="2">Cytoplasm</location>
    </subcellularLocation>
    <subcellularLocation>
        <location evidence="1">Nucleus</location>
    </subcellularLocation>
</comment>
<name>H2B069_KAZAF</name>
<dbReference type="SMART" id="SM00651">
    <property type="entry name" value="Sm"/>
    <property type="match status" value="1"/>
</dbReference>
<keyword evidence="7" id="KW-0508">mRNA splicing</keyword>
<keyword evidence="9" id="KW-0687">Ribonucleoprotein</keyword>
<dbReference type="GO" id="GO:0005685">
    <property type="term" value="C:U1 snRNP"/>
    <property type="evidence" value="ECO:0007669"/>
    <property type="project" value="EnsemblFungi"/>
</dbReference>
<protein>
    <recommendedName>
        <fullName evidence="10">Sm protein B</fullName>
    </recommendedName>
</protein>
<dbReference type="GO" id="GO:0003723">
    <property type="term" value="F:RNA binding"/>
    <property type="evidence" value="ECO:0007669"/>
    <property type="project" value="UniProtKB-KW"/>
</dbReference>
<dbReference type="HOGENOM" id="CLU_076902_1_2_1"/>
<evidence type="ECO:0000259" key="12">
    <source>
        <dbReference type="PROSITE" id="PS52002"/>
    </source>
</evidence>
<dbReference type="OrthoDB" id="2020720at2759"/>
<evidence type="ECO:0000256" key="1">
    <source>
        <dbReference type="ARBA" id="ARBA00004123"/>
    </source>
</evidence>
<evidence type="ECO:0000256" key="5">
    <source>
        <dbReference type="ARBA" id="ARBA00022664"/>
    </source>
</evidence>
<dbReference type="GO" id="GO:0071013">
    <property type="term" value="C:catalytic step 2 spliceosome"/>
    <property type="evidence" value="ECO:0007669"/>
    <property type="project" value="TreeGrafter"/>
</dbReference>
<keyword evidence="14" id="KW-1185">Reference proteome</keyword>
<dbReference type="Proteomes" id="UP000005220">
    <property type="component" value="Chromosome 9"/>
</dbReference>
<comment type="similarity">
    <text evidence="3">Belongs to the snRNP SmB/SmN family.</text>
</comment>
<evidence type="ECO:0000256" key="2">
    <source>
        <dbReference type="ARBA" id="ARBA00004496"/>
    </source>
</evidence>
<dbReference type="GO" id="GO:0005737">
    <property type="term" value="C:cytoplasm"/>
    <property type="evidence" value="ECO:0007669"/>
    <property type="project" value="UniProtKB-SubCell"/>
</dbReference>
<evidence type="ECO:0000256" key="10">
    <source>
        <dbReference type="ARBA" id="ARBA00041355"/>
    </source>
</evidence>
<evidence type="ECO:0000256" key="9">
    <source>
        <dbReference type="ARBA" id="ARBA00023274"/>
    </source>
</evidence>
<evidence type="ECO:0000256" key="11">
    <source>
        <dbReference type="SAM" id="MobiDB-lite"/>
    </source>
</evidence>
<sequence length="171" mass="19701">MSATSKVKQNSRLSDLINYRLRVIAQDGRVYIGELLAFDKHMNLILNDCVEERIPKTQQNKIRKTSDDKMLKEAVKIEKRTLGLIILRGEHVLSTVIEDKPLLTKKERLAKTKKEEKQLLKQQKQNKKGKVTKPPNSSTPTQVTSSRFNNVPQQTKKFQPPPGFKRGKLQR</sequence>
<dbReference type="GO" id="GO:0046540">
    <property type="term" value="C:U4/U6 x U5 tri-snRNP complex"/>
    <property type="evidence" value="ECO:0007669"/>
    <property type="project" value="EnsemblFungi"/>
</dbReference>
<dbReference type="GO" id="GO:0005682">
    <property type="term" value="C:U5 snRNP"/>
    <property type="evidence" value="ECO:0007669"/>
    <property type="project" value="EnsemblFungi"/>
</dbReference>
<dbReference type="Gene3D" id="2.30.30.100">
    <property type="match status" value="1"/>
</dbReference>
<reference evidence="13 14" key="1">
    <citation type="journal article" date="2011" name="Proc. Natl. Acad. Sci. U.S.A.">
        <title>Evolutionary erosion of yeast sex chromosomes by mating-type switching accidents.</title>
        <authorList>
            <person name="Gordon J.L."/>
            <person name="Armisen D."/>
            <person name="Proux-Wera E."/>
            <person name="Oheigeartaigh S.S."/>
            <person name="Byrne K.P."/>
            <person name="Wolfe K.H."/>
        </authorList>
    </citation>
    <scope>NUCLEOTIDE SEQUENCE [LARGE SCALE GENOMIC DNA]</scope>
    <source>
        <strain evidence="14">ATCC 22294 / BCRC 22015 / CBS 2517 / CECT 1963 / NBRC 1671 / NRRL Y-8276</strain>
    </source>
</reference>
<dbReference type="eggNOG" id="KOG3168">
    <property type="taxonomic scope" value="Eukaryota"/>
</dbReference>
<keyword evidence="4" id="KW-0963">Cytoplasm</keyword>
<dbReference type="GO" id="GO:0070990">
    <property type="term" value="F:snRNP binding"/>
    <property type="evidence" value="ECO:0007669"/>
    <property type="project" value="TreeGrafter"/>
</dbReference>
<evidence type="ECO:0000256" key="3">
    <source>
        <dbReference type="ARBA" id="ARBA00009123"/>
    </source>
</evidence>
<dbReference type="SUPFAM" id="SSF50182">
    <property type="entry name" value="Sm-like ribonucleoproteins"/>
    <property type="match status" value="1"/>
</dbReference>
<dbReference type="GO" id="GO:0005687">
    <property type="term" value="C:U4 snRNP"/>
    <property type="evidence" value="ECO:0007669"/>
    <property type="project" value="EnsemblFungi"/>
</dbReference>
<dbReference type="InterPro" id="IPR010920">
    <property type="entry name" value="LSM_dom_sf"/>
</dbReference>
<evidence type="ECO:0000256" key="4">
    <source>
        <dbReference type="ARBA" id="ARBA00022490"/>
    </source>
</evidence>
<keyword evidence="5" id="KW-0507">mRNA processing</keyword>
<dbReference type="InterPro" id="IPR047575">
    <property type="entry name" value="Sm"/>
</dbReference>
<feature type="region of interest" description="Disordered" evidence="11">
    <location>
        <begin position="113"/>
        <end position="171"/>
    </location>
</feature>
<dbReference type="GO" id="GO:0071004">
    <property type="term" value="C:U2-type prespliceosome"/>
    <property type="evidence" value="ECO:0007669"/>
    <property type="project" value="EnsemblFungi"/>
</dbReference>
<dbReference type="GO" id="GO:0000398">
    <property type="term" value="P:mRNA splicing, via spliceosome"/>
    <property type="evidence" value="ECO:0007669"/>
    <property type="project" value="EnsemblFungi"/>
</dbReference>
<keyword evidence="6" id="KW-0694">RNA-binding</keyword>
<dbReference type="FunCoup" id="H2B069">
    <property type="interactions" value="469"/>
</dbReference>
<dbReference type="EMBL" id="HE650829">
    <property type="protein sequence ID" value="CCF60019.1"/>
    <property type="molecule type" value="Genomic_DNA"/>
</dbReference>